<gene>
    <name evidence="1" type="ORF">Fmac_005515</name>
</gene>
<comment type="caution">
    <text evidence="1">The sequence shown here is derived from an EMBL/GenBank/DDBJ whole genome shotgun (WGS) entry which is preliminary data.</text>
</comment>
<name>A0ABD1N835_9FABA</name>
<accession>A0ABD1N835</accession>
<evidence type="ECO:0000313" key="2">
    <source>
        <dbReference type="Proteomes" id="UP001603857"/>
    </source>
</evidence>
<reference evidence="1 2" key="1">
    <citation type="submission" date="2024-08" db="EMBL/GenBank/DDBJ databases">
        <title>Insights into the chromosomal genome structure of Flemingia macrophylla.</title>
        <authorList>
            <person name="Ding Y."/>
            <person name="Zhao Y."/>
            <person name="Bi W."/>
            <person name="Wu M."/>
            <person name="Zhao G."/>
            <person name="Gong Y."/>
            <person name="Li W."/>
            <person name="Zhang P."/>
        </authorList>
    </citation>
    <scope>NUCLEOTIDE SEQUENCE [LARGE SCALE GENOMIC DNA]</scope>
    <source>
        <strain evidence="1">DYQJB</strain>
        <tissue evidence="1">Leaf</tissue>
    </source>
</reference>
<organism evidence="1 2">
    <name type="scientific">Flemingia macrophylla</name>
    <dbReference type="NCBI Taxonomy" id="520843"/>
    <lineage>
        <taxon>Eukaryota</taxon>
        <taxon>Viridiplantae</taxon>
        <taxon>Streptophyta</taxon>
        <taxon>Embryophyta</taxon>
        <taxon>Tracheophyta</taxon>
        <taxon>Spermatophyta</taxon>
        <taxon>Magnoliopsida</taxon>
        <taxon>eudicotyledons</taxon>
        <taxon>Gunneridae</taxon>
        <taxon>Pentapetalae</taxon>
        <taxon>rosids</taxon>
        <taxon>fabids</taxon>
        <taxon>Fabales</taxon>
        <taxon>Fabaceae</taxon>
        <taxon>Papilionoideae</taxon>
        <taxon>50 kb inversion clade</taxon>
        <taxon>NPAAA clade</taxon>
        <taxon>indigoferoid/millettioid clade</taxon>
        <taxon>Phaseoleae</taxon>
        <taxon>Flemingia</taxon>
    </lineage>
</organism>
<proteinExistence type="predicted"/>
<keyword evidence="2" id="KW-1185">Reference proteome</keyword>
<sequence>MAPETGGEGYIDPTSLGVNGSVPIDFDSFSPEADIDDLLSNPHFWDDIVQTPVSEEIETNGAEICRETEKMGE</sequence>
<evidence type="ECO:0000313" key="1">
    <source>
        <dbReference type="EMBL" id="KAL2344230.1"/>
    </source>
</evidence>
<dbReference type="AlphaFoldDB" id="A0ABD1N835"/>
<protein>
    <submittedName>
        <fullName evidence="1">Uncharacterized protein</fullName>
    </submittedName>
</protein>
<dbReference type="EMBL" id="JBGMDY010000002">
    <property type="protein sequence ID" value="KAL2344230.1"/>
    <property type="molecule type" value="Genomic_DNA"/>
</dbReference>
<dbReference type="Proteomes" id="UP001603857">
    <property type="component" value="Unassembled WGS sequence"/>
</dbReference>